<evidence type="ECO:0000313" key="2">
    <source>
        <dbReference type="Proteomes" id="UP000775213"/>
    </source>
</evidence>
<reference evidence="1 2" key="1">
    <citation type="journal article" date="2021" name="Hortic Res">
        <title>Chromosome-scale assembly of the Dendrobium chrysotoxum genome enhances the understanding of orchid evolution.</title>
        <authorList>
            <person name="Zhang Y."/>
            <person name="Zhang G.Q."/>
            <person name="Zhang D."/>
            <person name="Liu X.D."/>
            <person name="Xu X.Y."/>
            <person name="Sun W.H."/>
            <person name="Yu X."/>
            <person name="Zhu X."/>
            <person name="Wang Z.W."/>
            <person name="Zhao X."/>
            <person name="Zhong W.Y."/>
            <person name="Chen H."/>
            <person name="Yin W.L."/>
            <person name="Huang T."/>
            <person name="Niu S.C."/>
            <person name="Liu Z.J."/>
        </authorList>
    </citation>
    <scope>NUCLEOTIDE SEQUENCE [LARGE SCALE GENOMIC DNA]</scope>
    <source>
        <strain evidence="1">Lindl</strain>
    </source>
</reference>
<name>A0AAV7HC01_DENCH</name>
<dbReference type="AlphaFoldDB" id="A0AAV7HC01"/>
<dbReference type="EMBL" id="JAGFBR010000006">
    <property type="protein sequence ID" value="KAH0465538.1"/>
    <property type="molecule type" value="Genomic_DNA"/>
</dbReference>
<keyword evidence="2" id="KW-1185">Reference proteome</keyword>
<protein>
    <submittedName>
        <fullName evidence="1">Uncharacterized protein</fullName>
    </submittedName>
</protein>
<comment type="caution">
    <text evidence="1">The sequence shown here is derived from an EMBL/GenBank/DDBJ whole genome shotgun (WGS) entry which is preliminary data.</text>
</comment>
<dbReference type="Proteomes" id="UP000775213">
    <property type="component" value="Unassembled WGS sequence"/>
</dbReference>
<evidence type="ECO:0000313" key="1">
    <source>
        <dbReference type="EMBL" id="KAH0465538.1"/>
    </source>
</evidence>
<organism evidence="1 2">
    <name type="scientific">Dendrobium chrysotoxum</name>
    <name type="common">Orchid</name>
    <dbReference type="NCBI Taxonomy" id="161865"/>
    <lineage>
        <taxon>Eukaryota</taxon>
        <taxon>Viridiplantae</taxon>
        <taxon>Streptophyta</taxon>
        <taxon>Embryophyta</taxon>
        <taxon>Tracheophyta</taxon>
        <taxon>Spermatophyta</taxon>
        <taxon>Magnoliopsida</taxon>
        <taxon>Liliopsida</taxon>
        <taxon>Asparagales</taxon>
        <taxon>Orchidaceae</taxon>
        <taxon>Epidendroideae</taxon>
        <taxon>Malaxideae</taxon>
        <taxon>Dendrobiinae</taxon>
        <taxon>Dendrobium</taxon>
    </lineage>
</organism>
<gene>
    <name evidence="1" type="ORF">IEQ34_005641</name>
</gene>
<sequence length="63" mass="6984">MKKKKVPGGRNPRPLDPCGEFYFRLSVPADDTLESIGARVAGVLFCEMVRRRETKEGGEDGES</sequence>
<proteinExistence type="predicted"/>
<accession>A0AAV7HC01</accession>